<feature type="region of interest" description="Disordered" evidence="3">
    <location>
        <begin position="31"/>
        <end position="58"/>
    </location>
</feature>
<keyword evidence="2" id="KW-0472">Membrane</keyword>
<gene>
    <name evidence="5" type="ORF">QWJ38_04690</name>
</gene>
<evidence type="ECO:0000313" key="5">
    <source>
        <dbReference type="EMBL" id="MDN3919576.1"/>
    </source>
</evidence>
<evidence type="ECO:0000259" key="4">
    <source>
        <dbReference type="Pfam" id="PF05433"/>
    </source>
</evidence>
<organism evidence="5 6">
    <name type="scientific">Roseateles violae</name>
    <dbReference type="NCBI Taxonomy" id="3058042"/>
    <lineage>
        <taxon>Bacteria</taxon>
        <taxon>Pseudomonadati</taxon>
        <taxon>Pseudomonadota</taxon>
        <taxon>Betaproteobacteria</taxon>
        <taxon>Burkholderiales</taxon>
        <taxon>Sphaerotilaceae</taxon>
        <taxon>Roseateles</taxon>
    </lineage>
</organism>
<dbReference type="PANTHER" id="PTHR35603">
    <property type="match status" value="1"/>
</dbReference>
<proteinExistence type="predicted"/>
<evidence type="ECO:0000256" key="2">
    <source>
        <dbReference type="ARBA" id="ARBA00023136"/>
    </source>
</evidence>
<dbReference type="EMBL" id="JAUHHC010000001">
    <property type="protein sequence ID" value="MDN3919576.1"/>
    <property type="molecule type" value="Genomic_DNA"/>
</dbReference>
<comment type="subcellular location">
    <subcellularLocation>
        <location evidence="1">Membrane</location>
    </subcellularLocation>
</comment>
<reference evidence="5 6" key="1">
    <citation type="submission" date="2023-06" db="EMBL/GenBank/DDBJ databases">
        <title>Pelomonas sp. PFR6 16S ribosomal RNA gene Genome sequencing and assembly.</title>
        <authorList>
            <person name="Woo H."/>
        </authorList>
    </citation>
    <scope>NUCLEOTIDE SEQUENCE [LARGE SCALE GENOMIC DNA]</scope>
    <source>
        <strain evidence="5 6">PFR6</strain>
    </source>
</reference>
<dbReference type="InterPro" id="IPR051407">
    <property type="entry name" value="Bact_OM_lipoprot/Surf_antigen"/>
</dbReference>
<feature type="domain" description="Glycine zipper 2TM" evidence="4">
    <location>
        <begin position="114"/>
        <end position="155"/>
    </location>
</feature>
<dbReference type="RefSeq" id="WP_290357876.1">
    <property type="nucleotide sequence ID" value="NZ_JAUHHC010000001.1"/>
</dbReference>
<dbReference type="Pfam" id="PF05433">
    <property type="entry name" value="Rick_17kDa_Anti"/>
    <property type="match status" value="1"/>
</dbReference>
<protein>
    <submittedName>
        <fullName evidence="5">Glycine zipper 2TM domain-containing protein</fullName>
    </submittedName>
</protein>
<accession>A0ABT8DTS3</accession>
<evidence type="ECO:0000256" key="1">
    <source>
        <dbReference type="ARBA" id="ARBA00004370"/>
    </source>
</evidence>
<keyword evidence="6" id="KW-1185">Reference proteome</keyword>
<evidence type="ECO:0000313" key="6">
    <source>
        <dbReference type="Proteomes" id="UP001228044"/>
    </source>
</evidence>
<dbReference type="Proteomes" id="UP001228044">
    <property type="component" value="Unassembled WGS sequence"/>
</dbReference>
<sequence length="202" mass="20110">MKLPLNSSQSIAVVAIAVALLGGAYALGRVGGAEKASPPAEPPAVAATEAPAPTGKPATVLAQTPEAKPAPAPAPAPAAKPAVEHAAAAPQLCQECWRVGNVHSEARQGQASGLGAVGGAVLGGVLGHQIGGGTGKKIATVGGAVAGGFAGNEVEKRSKSSQVWIVSLTNRDGVTQRHEQASDPQLRAGDIVVIRDGRLERR</sequence>
<comment type="caution">
    <text evidence="5">The sequence shown here is derived from an EMBL/GenBank/DDBJ whole genome shotgun (WGS) entry which is preliminary data.</text>
</comment>
<feature type="compositionally biased region" description="Low complexity" evidence="3">
    <location>
        <begin position="31"/>
        <end position="53"/>
    </location>
</feature>
<dbReference type="InterPro" id="IPR008816">
    <property type="entry name" value="Gly_zipper_2TM_dom"/>
</dbReference>
<dbReference type="PANTHER" id="PTHR35603:SF2">
    <property type="entry name" value="OUTER MEMBRANE LIPOPROTEIN"/>
    <property type="match status" value="1"/>
</dbReference>
<name>A0ABT8DTS3_9BURK</name>
<evidence type="ECO:0000256" key="3">
    <source>
        <dbReference type="SAM" id="MobiDB-lite"/>
    </source>
</evidence>